<feature type="transmembrane region" description="Helical" evidence="1">
    <location>
        <begin position="20"/>
        <end position="43"/>
    </location>
</feature>
<accession>A0A2T6ZH23</accession>
<dbReference type="AlphaFoldDB" id="A0A2T6ZH23"/>
<evidence type="ECO:0000256" key="1">
    <source>
        <dbReference type="SAM" id="Phobius"/>
    </source>
</evidence>
<dbReference type="EMBL" id="NESQ01000274">
    <property type="protein sequence ID" value="PUU74787.1"/>
    <property type="molecule type" value="Genomic_DNA"/>
</dbReference>
<proteinExistence type="predicted"/>
<reference evidence="2 3" key="1">
    <citation type="submission" date="2017-04" db="EMBL/GenBank/DDBJ databases">
        <title>Draft genome sequence of Tuber borchii Vittad., a whitish edible truffle.</title>
        <authorList>
            <consortium name="DOE Joint Genome Institute"/>
            <person name="Murat C."/>
            <person name="Kuo A."/>
            <person name="Barry K.W."/>
            <person name="Clum A."/>
            <person name="Dockter R.B."/>
            <person name="Fauchery L."/>
            <person name="Iotti M."/>
            <person name="Kohler A."/>
            <person name="Labutti K."/>
            <person name="Lindquist E.A."/>
            <person name="Lipzen A."/>
            <person name="Ohm R.A."/>
            <person name="Wang M."/>
            <person name="Grigoriev I.V."/>
            <person name="Zambonelli A."/>
            <person name="Martin F.M."/>
        </authorList>
    </citation>
    <scope>NUCLEOTIDE SEQUENCE [LARGE SCALE GENOMIC DNA]</scope>
    <source>
        <strain evidence="2 3">Tbo3840</strain>
    </source>
</reference>
<evidence type="ECO:0008006" key="4">
    <source>
        <dbReference type="Google" id="ProtNLM"/>
    </source>
</evidence>
<evidence type="ECO:0000313" key="2">
    <source>
        <dbReference type="EMBL" id="PUU74787.1"/>
    </source>
</evidence>
<gene>
    <name evidence="2" type="ORF">B9Z19DRAFT_406063</name>
</gene>
<keyword evidence="3" id="KW-1185">Reference proteome</keyword>
<organism evidence="2 3">
    <name type="scientific">Tuber borchii</name>
    <name type="common">White truffle</name>
    <dbReference type="NCBI Taxonomy" id="42251"/>
    <lineage>
        <taxon>Eukaryota</taxon>
        <taxon>Fungi</taxon>
        <taxon>Dikarya</taxon>
        <taxon>Ascomycota</taxon>
        <taxon>Pezizomycotina</taxon>
        <taxon>Pezizomycetes</taxon>
        <taxon>Pezizales</taxon>
        <taxon>Tuberaceae</taxon>
        <taxon>Tuber</taxon>
    </lineage>
</organism>
<keyword evidence="1" id="KW-0812">Transmembrane</keyword>
<sequence>MVHDFQDKMFLPYQLMHTTAFFLFLFLFFPTVCCLPIPFVALLPSSHLSFHFHPPLNQALPSLVTRRERREGNYVNFPAPVERNISSVRPREQGLGYLNVVSLVCMVVVVKLPMFCFFFLLRWLLFSFFFSFSFSFSLPLSFLFLSFFPFLSATKVAIHFSTTLEPR</sequence>
<protein>
    <recommendedName>
        <fullName evidence="4">Transmembrane protein</fullName>
    </recommendedName>
</protein>
<feature type="transmembrane region" description="Helical" evidence="1">
    <location>
        <begin position="97"/>
        <end position="120"/>
    </location>
</feature>
<keyword evidence="1" id="KW-0472">Membrane</keyword>
<keyword evidence="1" id="KW-1133">Transmembrane helix</keyword>
<comment type="caution">
    <text evidence="2">The sequence shown here is derived from an EMBL/GenBank/DDBJ whole genome shotgun (WGS) entry which is preliminary data.</text>
</comment>
<name>A0A2T6ZH23_TUBBO</name>
<dbReference type="Proteomes" id="UP000244722">
    <property type="component" value="Unassembled WGS sequence"/>
</dbReference>
<feature type="transmembrane region" description="Helical" evidence="1">
    <location>
        <begin position="126"/>
        <end position="151"/>
    </location>
</feature>
<evidence type="ECO:0000313" key="3">
    <source>
        <dbReference type="Proteomes" id="UP000244722"/>
    </source>
</evidence>